<reference evidence="1" key="1">
    <citation type="submission" date="2020-09" db="EMBL/GenBank/DDBJ databases">
        <title>Genome-Enabled Discovery of Anthraquinone Biosynthesis in Senna tora.</title>
        <authorList>
            <person name="Kang S.-H."/>
            <person name="Pandey R.P."/>
            <person name="Lee C.-M."/>
            <person name="Sim J.-S."/>
            <person name="Jeong J.-T."/>
            <person name="Choi B.-S."/>
            <person name="Jung M."/>
            <person name="Ginzburg D."/>
            <person name="Zhao K."/>
            <person name="Won S.Y."/>
            <person name="Oh T.-J."/>
            <person name="Yu Y."/>
            <person name="Kim N.-H."/>
            <person name="Lee O.R."/>
            <person name="Lee T.-H."/>
            <person name="Bashyal P."/>
            <person name="Kim T.-S."/>
            <person name="Lee W.-H."/>
            <person name="Kawkins C."/>
            <person name="Kim C.-K."/>
            <person name="Kim J.S."/>
            <person name="Ahn B.O."/>
            <person name="Rhee S.Y."/>
            <person name="Sohng J.K."/>
        </authorList>
    </citation>
    <scope>NUCLEOTIDE SEQUENCE</scope>
    <source>
        <tissue evidence="1">Leaf</tissue>
    </source>
</reference>
<gene>
    <name evidence="1" type="ORF">G2W53_035811</name>
</gene>
<evidence type="ECO:0000313" key="1">
    <source>
        <dbReference type="EMBL" id="KAF7809068.1"/>
    </source>
</evidence>
<comment type="caution">
    <text evidence="1">The sequence shown here is derived from an EMBL/GenBank/DDBJ whole genome shotgun (WGS) entry which is preliminary data.</text>
</comment>
<dbReference type="AlphaFoldDB" id="A0A834STD8"/>
<dbReference type="EMBL" id="JAAIUW010000011">
    <property type="protein sequence ID" value="KAF7809068.1"/>
    <property type="molecule type" value="Genomic_DNA"/>
</dbReference>
<accession>A0A834STD8</accession>
<proteinExistence type="predicted"/>
<sequence length="37" mass="4263">MEESKKHRRSGRVEGRRSIFCGTERERDVGDVNVGTK</sequence>
<evidence type="ECO:0000313" key="2">
    <source>
        <dbReference type="Proteomes" id="UP000634136"/>
    </source>
</evidence>
<name>A0A834STD8_9FABA</name>
<organism evidence="1 2">
    <name type="scientific">Senna tora</name>
    <dbReference type="NCBI Taxonomy" id="362788"/>
    <lineage>
        <taxon>Eukaryota</taxon>
        <taxon>Viridiplantae</taxon>
        <taxon>Streptophyta</taxon>
        <taxon>Embryophyta</taxon>
        <taxon>Tracheophyta</taxon>
        <taxon>Spermatophyta</taxon>
        <taxon>Magnoliopsida</taxon>
        <taxon>eudicotyledons</taxon>
        <taxon>Gunneridae</taxon>
        <taxon>Pentapetalae</taxon>
        <taxon>rosids</taxon>
        <taxon>fabids</taxon>
        <taxon>Fabales</taxon>
        <taxon>Fabaceae</taxon>
        <taxon>Caesalpinioideae</taxon>
        <taxon>Cassia clade</taxon>
        <taxon>Senna</taxon>
    </lineage>
</organism>
<dbReference type="Proteomes" id="UP000634136">
    <property type="component" value="Unassembled WGS sequence"/>
</dbReference>
<keyword evidence="2" id="KW-1185">Reference proteome</keyword>
<protein>
    <submittedName>
        <fullName evidence="1">Uncharacterized protein</fullName>
    </submittedName>
</protein>